<evidence type="ECO:0000256" key="4">
    <source>
        <dbReference type="ARBA" id="ARBA00023143"/>
    </source>
</evidence>
<dbReference type="EMBL" id="JAQQKY010000009">
    <property type="protein sequence ID" value="MDC7691973.1"/>
    <property type="molecule type" value="Genomic_DNA"/>
</dbReference>
<dbReference type="RefSeq" id="WP_272803780.1">
    <property type="nucleotide sequence ID" value="NZ_JAQQKY010000009.1"/>
</dbReference>
<protein>
    <recommendedName>
        <fullName evidence="5">Flagellar hook-associated protein 2</fullName>
        <shortName evidence="5">HAP2</shortName>
    </recommendedName>
    <alternativeName>
        <fullName evidence="5">Flagellar cap protein</fullName>
    </alternativeName>
</protein>
<proteinExistence type="inferred from homology"/>
<keyword evidence="9" id="KW-1185">Reference proteome</keyword>
<dbReference type="Pfam" id="PF02465">
    <property type="entry name" value="FliD_N"/>
    <property type="match status" value="1"/>
</dbReference>
<evidence type="ECO:0000256" key="5">
    <source>
        <dbReference type="RuleBase" id="RU362066"/>
    </source>
</evidence>
<gene>
    <name evidence="8" type="primary">fliD</name>
    <name evidence="8" type="ORF">PQU93_14450</name>
</gene>
<comment type="similarity">
    <text evidence="1 5">Belongs to the FliD family.</text>
</comment>
<dbReference type="InterPro" id="IPR040026">
    <property type="entry name" value="FliD"/>
</dbReference>
<dbReference type="InterPro" id="IPR010810">
    <property type="entry name" value="Flagellin_hook_IN_motif"/>
</dbReference>
<reference evidence="8 9" key="1">
    <citation type="submission" date="2023-01" db="EMBL/GenBank/DDBJ databases">
        <title>Novel species of the genus Vogesella isolated from rivers.</title>
        <authorList>
            <person name="Lu H."/>
        </authorList>
    </citation>
    <scope>NUCLEOTIDE SEQUENCE [LARGE SCALE GENOMIC DNA]</scope>
    <source>
        <strain evidence="8 9">SH7W</strain>
    </source>
</reference>
<accession>A0ABT5I774</accession>
<keyword evidence="8" id="KW-0966">Cell projection</keyword>
<feature type="domain" description="Flagellar hook-associated protein 2 N-terminal" evidence="6">
    <location>
        <begin position="8"/>
        <end position="104"/>
    </location>
</feature>
<name>A0ABT5I774_VOGIN</name>
<comment type="caution">
    <text evidence="8">The sequence shown here is derived from an EMBL/GenBank/DDBJ whole genome shotgun (WGS) entry which is preliminary data.</text>
</comment>
<dbReference type="Proteomes" id="UP001221566">
    <property type="component" value="Unassembled WGS sequence"/>
</dbReference>
<dbReference type="Pfam" id="PF07196">
    <property type="entry name" value="Flagellin_IN"/>
    <property type="match status" value="1"/>
</dbReference>
<comment type="subunit">
    <text evidence="2 5">Homopentamer.</text>
</comment>
<dbReference type="Pfam" id="PF07195">
    <property type="entry name" value="FliD_C"/>
    <property type="match status" value="1"/>
</dbReference>
<evidence type="ECO:0000256" key="1">
    <source>
        <dbReference type="ARBA" id="ARBA00009764"/>
    </source>
</evidence>
<dbReference type="PANTHER" id="PTHR30288:SF0">
    <property type="entry name" value="FLAGELLAR HOOK-ASSOCIATED PROTEIN 2"/>
    <property type="match status" value="1"/>
</dbReference>
<feature type="domain" description="Flagellar hook-associated protein 2 C-terminal" evidence="7">
    <location>
        <begin position="223"/>
        <end position="454"/>
    </location>
</feature>
<keyword evidence="4 5" id="KW-0975">Bacterial flagellum</keyword>
<dbReference type="InterPro" id="IPR003481">
    <property type="entry name" value="FliD_N"/>
</dbReference>
<evidence type="ECO:0000259" key="7">
    <source>
        <dbReference type="Pfam" id="PF07195"/>
    </source>
</evidence>
<evidence type="ECO:0000313" key="9">
    <source>
        <dbReference type="Proteomes" id="UP001221566"/>
    </source>
</evidence>
<keyword evidence="3" id="KW-0175">Coiled coil</keyword>
<evidence type="ECO:0000256" key="3">
    <source>
        <dbReference type="ARBA" id="ARBA00023054"/>
    </source>
</evidence>
<dbReference type="PANTHER" id="PTHR30288">
    <property type="entry name" value="FLAGELLAR CAP/ASSEMBLY PROTEIN FLID"/>
    <property type="match status" value="1"/>
</dbReference>
<evidence type="ECO:0000256" key="2">
    <source>
        <dbReference type="ARBA" id="ARBA00011255"/>
    </source>
</evidence>
<dbReference type="InterPro" id="IPR010809">
    <property type="entry name" value="FliD_C"/>
</dbReference>
<keyword evidence="8" id="KW-0969">Cilium</keyword>
<keyword evidence="5" id="KW-0964">Secreted</keyword>
<comment type="subcellular location">
    <subcellularLocation>
        <location evidence="5">Secreted</location>
    </subcellularLocation>
    <subcellularLocation>
        <location evidence="5">Bacterial flagellum</location>
    </subcellularLocation>
</comment>
<organism evidence="8 9">
    <name type="scientific">Vogesella indigofera</name>
    <name type="common">Pseudomonas indigofera</name>
    <dbReference type="NCBI Taxonomy" id="45465"/>
    <lineage>
        <taxon>Bacteria</taxon>
        <taxon>Pseudomonadati</taxon>
        <taxon>Pseudomonadota</taxon>
        <taxon>Betaproteobacteria</taxon>
        <taxon>Neisseriales</taxon>
        <taxon>Chromobacteriaceae</taxon>
        <taxon>Vogesella</taxon>
    </lineage>
</organism>
<sequence length="464" mass="48187">MAITTSGSNFDVQGLVSQLMSLEQAPLTSSKKRVSSYNEQLSSLGKLKSELSSFQSAMRSLISGSALSVNKADSSDSNALKGVADSSAAPGSYTVNVTKLAAAQTIALGGGNITSASAKLGNSAGTLTFTIGGTEKAAIDISADASLDSIRAAINAKGYDVTASVVNSGTDGYKLVLSAKNAGSDGEFTISAAAGAPPDDSLEFLSYGMSGVDDTGKLSTPPSNAELTINGVAVTASSNKLTEALTGIELNLYKTGTTVLTVARDNDAVIKNVQAFVDGYNKIKSQVDSMYKQASTGGAVTDASGKAIGTATRLDGSVRMMMQTLSSELGTGVSGVSLDSGFGYLSQVGISIQKDGSLKLDAEAFKKALDKDAGAVQNLFSNSSNTGFADRLNAKVNQMLSPDGMLQVRSDNLNQQIRYEQQKQDQVQTRLDQMQKRLLLQFSKLDSSMAAMNNQSSYLAAMLR</sequence>
<keyword evidence="8" id="KW-0282">Flagellum</keyword>
<comment type="function">
    <text evidence="5">Required for morphogenesis and for the elongation of the flagellar filament by facilitating polymerization of the flagellin monomers at the tip of growing filament. Forms a capping structure, which prevents flagellin subunits (transported through the central channel of the flagellum) from leaking out without polymerization at the distal end.</text>
</comment>
<evidence type="ECO:0000313" key="8">
    <source>
        <dbReference type="EMBL" id="MDC7691973.1"/>
    </source>
</evidence>
<evidence type="ECO:0000259" key="6">
    <source>
        <dbReference type="Pfam" id="PF02465"/>
    </source>
</evidence>